<keyword evidence="3 5" id="KW-0808">Transferase</keyword>
<gene>
    <name evidence="5" type="ORF">FYJ34_01005</name>
</gene>
<dbReference type="Proteomes" id="UP000434409">
    <property type="component" value="Unassembled WGS sequence"/>
</dbReference>
<dbReference type="PANTHER" id="PTHR43685">
    <property type="entry name" value="GLYCOSYLTRANSFERASE"/>
    <property type="match status" value="1"/>
</dbReference>
<dbReference type="InterPro" id="IPR001173">
    <property type="entry name" value="Glyco_trans_2-like"/>
</dbReference>
<dbReference type="InterPro" id="IPR050834">
    <property type="entry name" value="Glycosyltransf_2"/>
</dbReference>
<dbReference type="InterPro" id="IPR029044">
    <property type="entry name" value="Nucleotide-diphossugar_trans"/>
</dbReference>
<dbReference type="SUPFAM" id="SSF53448">
    <property type="entry name" value="Nucleotide-diphospho-sugar transferases"/>
    <property type="match status" value="1"/>
</dbReference>
<dbReference type="Pfam" id="PF00535">
    <property type="entry name" value="Glycos_transf_2"/>
    <property type="match status" value="1"/>
</dbReference>
<comment type="similarity">
    <text evidence="1">Belongs to the glycosyltransferase 2 family.</text>
</comment>
<dbReference type="GO" id="GO:0016757">
    <property type="term" value="F:glycosyltransferase activity"/>
    <property type="evidence" value="ECO:0007669"/>
    <property type="project" value="UniProtKB-KW"/>
</dbReference>
<comment type="caution">
    <text evidence="5">The sequence shown here is derived from an EMBL/GenBank/DDBJ whole genome shotgun (WGS) entry which is preliminary data.</text>
</comment>
<evidence type="ECO:0000256" key="1">
    <source>
        <dbReference type="ARBA" id="ARBA00006739"/>
    </source>
</evidence>
<organism evidence="5 6">
    <name type="scientific">Suipraeoptans intestinalis</name>
    <dbReference type="NCBI Taxonomy" id="2606628"/>
    <lineage>
        <taxon>Bacteria</taxon>
        <taxon>Bacillati</taxon>
        <taxon>Bacillota</taxon>
        <taxon>Clostridia</taxon>
        <taxon>Lachnospirales</taxon>
        <taxon>Lachnospiraceae</taxon>
        <taxon>Suipraeoptans</taxon>
    </lineage>
</organism>
<dbReference type="AlphaFoldDB" id="A0A6N7UYE3"/>
<keyword evidence="2" id="KW-0328">Glycosyltransferase</keyword>
<evidence type="ECO:0000313" key="5">
    <source>
        <dbReference type="EMBL" id="MSR92887.1"/>
    </source>
</evidence>
<protein>
    <submittedName>
        <fullName evidence="5">Glycosyltransferase</fullName>
    </submittedName>
</protein>
<reference evidence="5 6" key="1">
    <citation type="submission" date="2019-08" db="EMBL/GenBank/DDBJ databases">
        <title>In-depth cultivation of the pig gut microbiome towards novel bacterial diversity and tailored functional studies.</title>
        <authorList>
            <person name="Wylensek D."/>
            <person name="Hitch T.C.A."/>
            <person name="Clavel T."/>
        </authorList>
    </citation>
    <scope>NUCLEOTIDE SEQUENCE [LARGE SCALE GENOMIC DNA]</scope>
    <source>
        <strain evidence="5 6">68-1-5</strain>
    </source>
</reference>
<evidence type="ECO:0000256" key="2">
    <source>
        <dbReference type="ARBA" id="ARBA00022676"/>
    </source>
</evidence>
<evidence type="ECO:0000313" key="6">
    <source>
        <dbReference type="Proteomes" id="UP000434409"/>
    </source>
</evidence>
<evidence type="ECO:0000256" key="3">
    <source>
        <dbReference type="ARBA" id="ARBA00022679"/>
    </source>
</evidence>
<keyword evidence="6" id="KW-1185">Reference proteome</keyword>
<dbReference type="EMBL" id="VULY01000018">
    <property type="protein sequence ID" value="MSR92887.1"/>
    <property type="molecule type" value="Genomic_DNA"/>
</dbReference>
<dbReference type="RefSeq" id="WP_154475451.1">
    <property type="nucleotide sequence ID" value="NZ_VULY01000018.1"/>
</dbReference>
<accession>A0A6N7UYE3</accession>
<sequence length="421" mass="50037">MISVVMCTYNRERFLRRAIESVQNQTWTDWEFLIVDDGSTDGSLEVLHSFRDERIRIFSAGRNSFYCHTVKTALQECKGEYIAFINSDDAWYPTKLEEQMQIMETHREYGACFTNVTLVDDEGRDITAQCPQMAGVFSTIFHTQKDYLKHFLLHGNTLCHPSSLIRRDIFERSGGLQILFSQVADLDLWVRIVTMAPIYVIPRPLVWFRWDVKSQDQVSSSTTSHLIRTFNEECIIRKELIERLSDREFREYFQELFENPESATPLELAFERAFVLSKCMRDGCDLKLLGYWKIREVLEEEGAVDLLYTHFHKTIYDIYAWGKEHFYVDPWICQKLAEGEQKEAILRQCQKETEDFRKLAEDYKKHSDGYAEAYKKTEAERLIWKENSRQLEERIRIYETSTIWKMTKPLRQFLDWLKRGK</sequence>
<name>A0A6N7UYE3_9FIRM</name>
<dbReference type="PANTHER" id="PTHR43685:SF5">
    <property type="entry name" value="GLYCOSYLTRANSFERASE EPSE-RELATED"/>
    <property type="match status" value="1"/>
</dbReference>
<evidence type="ECO:0000259" key="4">
    <source>
        <dbReference type="Pfam" id="PF00535"/>
    </source>
</evidence>
<proteinExistence type="inferred from homology"/>
<dbReference type="Gene3D" id="3.90.550.10">
    <property type="entry name" value="Spore Coat Polysaccharide Biosynthesis Protein SpsA, Chain A"/>
    <property type="match status" value="1"/>
</dbReference>
<feature type="domain" description="Glycosyltransferase 2-like" evidence="4">
    <location>
        <begin position="3"/>
        <end position="172"/>
    </location>
</feature>